<gene>
    <name evidence="1" type="ordered locus">Caul_0878</name>
</gene>
<evidence type="ECO:0000313" key="1">
    <source>
        <dbReference type="EMBL" id="ABZ70009.1"/>
    </source>
</evidence>
<proteinExistence type="predicted"/>
<dbReference type="KEGG" id="cak:Caul_0878"/>
<dbReference type="AlphaFoldDB" id="B0SVH0"/>
<protein>
    <submittedName>
        <fullName evidence="1">Uncharacterized protein</fullName>
    </submittedName>
</protein>
<reference evidence="1" key="1">
    <citation type="submission" date="2008-01" db="EMBL/GenBank/DDBJ databases">
        <title>Complete sequence of chromosome of Caulobacter sp. K31.</title>
        <authorList>
            <consortium name="US DOE Joint Genome Institute"/>
            <person name="Copeland A."/>
            <person name="Lucas S."/>
            <person name="Lapidus A."/>
            <person name="Barry K."/>
            <person name="Glavina del Rio T."/>
            <person name="Dalin E."/>
            <person name="Tice H."/>
            <person name="Pitluck S."/>
            <person name="Bruce D."/>
            <person name="Goodwin L."/>
            <person name="Thompson L.S."/>
            <person name="Brettin T."/>
            <person name="Detter J.C."/>
            <person name="Han C."/>
            <person name="Schmutz J."/>
            <person name="Larimer F."/>
            <person name="Land M."/>
            <person name="Hauser L."/>
            <person name="Kyrpides N."/>
            <person name="Kim E."/>
            <person name="Stephens C."/>
            <person name="Richardson P."/>
        </authorList>
    </citation>
    <scope>NUCLEOTIDE SEQUENCE [LARGE SCALE GENOMIC DNA]</scope>
    <source>
        <strain evidence="1">K31</strain>
    </source>
</reference>
<sequence length="154" mass="16880">MASTIYDYLLRRKTDLEARMHEAQRRAMAPFEDELKALGLAIEAIERGGLGLGEGEHVEGETASFAPSGVTRRGRKGRSAREMILLVLGNGDAAIAASEISRKLTRRWGRAIPLAAVMTELQDLEQEGLARHCDRGWVRLDEPVAAIAPFQISA</sequence>
<dbReference type="OrthoDB" id="7188113at2"/>
<dbReference type="EMBL" id="CP000927">
    <property type="protein sequence ID" value="ABZ70009.1"/>
    <property type="molecule type" value="Genomic_DNA"/>
</dbReference>
<name>B0SVH0_CAUSK</name>
<dbReference type="HOGENOM" id="CLU_1701073_0_0_5"/>
<accession>B0SVH0</accession>
<organism evidence="1">
    <name type="scientific">Caulobacter sp. (strain K31)</name>
    <dbReference type="NCBI Taxonomy" id="366602"/>
    <lineage>
        <taxon>Bacteria</taxon>
        <taxon>Pseudomonadati</taxon>
        <taxon>Pseudomonadota</taxon>
        <taxon>Alphaproteobacteria</taxon>
        <taxon>Caulobacterales</taxon>
        <taxon>Caulobacteraceae</taxon>
        <taxon>Caulobacter</taxon>
    </lineage>
</organism>